<dbReference type="PANTHER" id="PTHR33048:SF31">
    <property type="entry name" value="INTEGRAL MEMBRANE PROTEIN"/>
    <property type="match status" value="1"/>
</dbReference>
<feature type="domain" description="Rhodopsin" evidence="7">
    <location>
        <begin position="26"/>
        <end position="267"/>
    </location>
</feature>
<evidence type="ECO:0000256" key="2">
    <source>
        <dbReference type="ARBA" id="ARBA00022692"/>
    </source>
</evidence>
<name>A0A9P8GFJ6_AURME</name>
<sequence length="366" mass="39972">MSQDTGPRLAATVIVLSVLAYPLLALRVYIRISTRAWGADDWSMLFAAIPFTALTVACLGGAFNGVGGHEAELGEEKVAVGLHWFFFFEVFYCIAIVPIKLSISLMEMRIASSKKSFVTSLWVTSAMFIIMNVISLFVIIFHCNPISWAWDTTTPGGHCNSQTTLTNIYYADTAVNIFTDWFCAILPIPLLWSIQLNRNSKVSVVFLLSLGVLASLSACIRLKYTVNLNNSNDYIHGVGDIVIWGYAENGIGMVVGCLSTLRPLFRRVFHLGSSNAGGASSTKMNGTRSKAGRRNYVNCEAGYELPEGVRPSDRDVVVKGGTVKESSIRDSDSEEHILSDYPGIKMTRSVLQETSFATTSTTGTSP</sequence>
<feature type="non-terminal residue" evidence="8">
    <location>
        <position position="1"/>
    </location>
</feature>
<reference evidence="8" key="1">
    <citation type="journal article" date="2021" name="J Fungi (Basel)">
        <title>Virulence traits and population genomics of the black yeast Aureobasidium melanogenum.</title>
        <authorList>
            <person name="Cernosa A."/>
            <person name="Sun X."/>
            <person name="Gostincar C."/>
            <person name="Fang C."/>
            <person name="Gunde-Cimerman N."/>
            <person name="Song Z."/>
        </authorList>
    </citation>
    <scope>NUCLEOTIDE SEQUENCE</scope>
    <source>
        <strain evidence="8">EXF-8016</strain>
    </source>
</reference>
<evidence type="ECO:0000256" key="1">
    <source>
        <dbReference type="ARBA" id="ARBA00004141"/>
    </source>
</evidence>
<keyword evidence="2 6" id="KW-0812">Transmembrane</keyword>
<feature type="transmembrane region" description="Helical" evidence="6">
    <location>
        <begin position="117"/>
        <end position="141"/>
    </location>
</feature>
<dbReference type="EMBL" id="JAHFYH010000038">
    <property type="protein sequence ID" value="KAH0220371.1"/>
    <property type="molecule type" value="Genomic_DNA"/>
</dbReference>
<keyword evidence="3 6" id="KW-1133">Transmembrane helix</keyword>
<feature type="transmembrane region" description="Helical" evidence="6">
    <location>
        <begin position="204"/>
        <end position="223"/>
    </location>
</feature>
<evidence type="ECO:0000259" key="7">
    <source>
        <dbReference type="Pfam" id="PF20684"/>
    </source>
</evidence>
<feature type="transmembrane region" description="Helical" evidence="6">
    <location>
        <begin position="83"/>
        <end position="105"/>
    </location>
</feature>
<dbReference type="Proteomes" id="UP000767238">
    <property type="component" value="Unassembled WGS sequence"/>
</dbReference>
<evidence type="ECO:0000313" key="9">
    <source>
        <dbReference type="Proteomes" id="UP000767238"/>
    </source>
</evidence>
<comment type="subcellular location">
    <subcellularLocation>
        <location evidence="1">Membrane</location>
        <topology evidence="1">Multi-pass membrane protein</topology>
    </subcellularLocation>
</comment>
<dbReference type="AlphaFoldDB" id="A0A9P8GFJ6"/>
<feature type="transmembrane region" description="Helical" evidence="6">
    <location>
        <begin position="6"/>
        <end position="30"/>
    </location>
</feature>
<dbReference type="InterPro" id="IPR049326">
    <property type="entry name" value="Rhodopsin_dom_fungi"/>
</dbReference>
<evidence type="ECO:0000256" key="3">
    <source>
        <dbReference type="ARBA" id="ARBA00022989"/>
    </source>
</evidence>
<feature type="transmembrane region" description="Helical" evidence="6">
    <location>
        <begin position="42"/>
        <end position="63"/>
    </location>
</feature>
<accession>A0A9P8GFJ6</accession>
<dbReference type="InterPro" id="IPR052337">
    <property type="entry name" value="SAT4-like"/>
</dbReference>
<evidence type="ECO:0000256" key="4">
    <source>
        <dbReference type="ARBA" id="ARBA00023136"/>
    </source>
</evidence>
<evidence type="ECO:0000256" key="5">
    <source>
        <dbReference type="ARBA" id="ARBA00038359"/>
    </source>
</evidence>
<dbReference type="OrthoDB" id="3897607at2759"/>
<feature type="transmembrane region" description="Helical" evidence="6">
    <location>
        <begin position="243"/>
        <end position="261"/>
    </location>
</feature>
<organism evidence="8 9">
    <name type="scientific">Aureobasidium melanogenum</name>
    <name type="common">Aureobasidium pullulans var. melanogenum</name>
    <dbReference type="NCBI Taxonomy" id="46634"/>
    <lineage>
        <taxon>Eukaryota</taxon>
        <taxon>Fungi</taxon>
        <taxon>Dikarya</taxon>
        <taxon>Ascomycota</taxon>
        <taxon>Pezizomycotina</taxon>
        <taxon>Dothideomycetes</taxon>
        <taxon>Dothideomycetidae</taxon>
        <taxon>Dothideales</taxon>
        <taxon>Saccotheciaceae</taxon>
        <taxon>Aureobasidium</taxon>
    </lineage>
</organism>
<protein>
    <recommendedName>
        <fullName evidence="7">Rhodopsin domain-containing protein</fullName>
    </recommendedName>
</protein>
<proteinExistence type="inferred from homology"/>
<comment type="caution">
    <text evidence="8">The sequence shown here is derived from an EMBL/GenBank/DDBJ whole genome shotgun (WGS) entry which is preliminary data.</text>
</comment>
<dbReference type="PANTHER" id="PTHR33048">
    <property type="entry name" value="PTH11-LIKE INTEGRAL MEMBRANE PROTEIN (AFU_ORTHOLOGUE AFUA_5G11245)"/>
    <property type="match status" value="1"/>
</dbReference>
<evidence type="ECO:0000313" key="8">
    <source>
        <dbReference type="EMBL" id="KAH0220371.1"/>
    </source>
</evidence>
<feature type="transmembrane region" description="Helical" evidence="6">
    <location>
        <begin position="174"/>
        <end position="192"/>
    </location>
</feature>
<keyword evidence="4 6" id="KW-0472">Membrane</keyword>
<dbReference type="GO" id="GO:0016020">
    <property type="term" value="C:membrane"/>
    <property type="evidence" value="ECO:0007669"/>
    <property type="project" value="UniProtKB-SubCell"/>
</dbReference>
<reference evidence="8" key="2">
    <citation type="submission" date="2021-08" db="EMBL/GenBank/DDBJ databases">
        <authorList>
            <person name="Gostincar C."/>
            <person name="Sun X."/>
            <person name="Song Z."/>
            <person name="Gunde-Cimerman N."/>
        </authorList>
    </citation>
    <scope>NUCLEOTIDE SEQUENCE</scope>
    <source>
        <strain evidence="8">EXF-8016</strain>
    </source>
</reference>
<evidence type="ECO:0000256" key="6">
    <source>
        <dbReference type="SAM" id="Phobius"/>
    </source>
</evidence>
<dbReference type="Pfam" id="PF20684">
    <property type="entry name" value="Fung_rhodopsin"/>
    <property type="match status" value="1"/>
</dbReference>
<gene>
    <name evidence="8" type="ORF">KCV03_g5624</name>
</gene>
<comment type="similarity">
    <text evidence="5">Belongs to the SAT4 family.</text>
</comment>